<organism evidence="3">
    <name type="scientific">Capitella teleta</name>
    <name type="common">Polychaete worm</name>
    <dbReference type="NCBI Taxonomy" id="283909"/>
    <lineage>
        <taxon>Eukaryota</taxon>
        <taxon>Metazoa</taxon>
        <taxon>Spiralia</taxon>
        <taxon>Lophotrochozoa</taxon>
        <taxon>Annelida</taxon>
        <taxon>Polychaeta</taxon>
        <taxon>Sedentaria</taxon>
        <taxon>Scolecida</taxon>
        <taxon>Capitellidae</taxon>
        <taxon>Capitella</taxon>
    </lineage>
</organism>
<gene>
    <name evidence="3" type="ORF">CAPTEDRAFT_149664</name>
</gene>
<dbReference type="OMA" id="DMILFED"/>
<evidence type="ECO:0000256" key="1">
    <source>
        <dbReference type="ARBA" id="ARBA00006658"/>
    </source>
</evidence>
<sequence length="275" mass="31998">MSMPSYKPLIQTFKFGPWTITETKSHILTSEGPARETFESSLRIPSFPEMIFDQNSLKIEYEGGVGIEFNARDALDKVDPENYSVKVSNSDEWMQARAESEHISRILKPFDWTFTTDYKGTLLSQNDAVQFEIQETTEKINLQKLQAKDKIHFYTDLVLFEDELHDNGCSILSVKMRVMPNFFFVLLRQFMRVDNVLIRINDTRLFHEAGSDFVLREQTLRESPFSELNVPDHLLTNPNEIWDKVKIKSEHVEKLMLPTLSPTPMPPMENEKKES</sequence>
<keyword evidence="5" id="KW-1185">Reference proteome</keyword>
<dbReference type="GO" id="GO:0005829">
    <property type="term" value="C:cytosol"/>
    <property type="evidence" value="ECO:0007669"/>
    <property type="project" value="TreeGrafter"/>
</dbReference>
<dbReference type="Pfam" id="PF04176">
    <property type="entry name" value="TIP41"/>
    <property type="match status" value="1"/>
</dbReference>
<evidence type="ECO:0000313" key="5">
    <source>
        <dbReference type="Proteomes" id="UP000014760"/>
    </source>
</evidence>
<protein>
    <recommendedName>
        <fullName evidence="2">TIP41-like protein</fullName>
    </recommendedName>
</protein>
<dbReference type="InterPro" id="IPR007303">
    <property type="entry name" value="TIP41-like"/>
</dbReference>
<dbReference type="OrthoDB" id="10253878at2759"/>
<reference evidence="3 5" key="2">
    <citation type="journal article" date="2013" name="Nature">
        <title>Insights into bilaterian evolution from three spiralian genomes.</title>
        <authorList>
            <person name="Simakov O."/>
            <person name="Marletaz F."/>
            <person name="Cho S.J."/>
            <person name="Edsinger-Gonzales E."/>
            <person name="Havlak P."/>
            <person name="Hellsten U."/>
            <person name="Kuo D.H."/>
            <person name="Larsson T."/>
            <person name="Lv J."/>
            <person name="Arendt D."/>
            <person name="Savage R."/>
            <person name="Osoegawa K."/>
            <person name="de Jong P."/>
            <person name="Grimwood J."/>
            <person name="Chapman J.A."/>
            <person name="Shapiro H."/>
            <person name="Aerts A."/>
            <person name="Otillar R.P."/>
            <person name="Terry A.Y."/>
            <person name="Boore J.L."/>
            <person name="Grigoriev I.V."/>
            <person name="Lindberg D.R."/>
            <person name="Seaver E.C."/>
            <person name="Weisblat D.A."/>
            <person name="Putnam N.H."/>
            <person name="Rokhsar D.S."/>
        </authorList>
    </citation>
    <scope>NUCLEOTIDE SEQUENCE</scope>
    <source>
        <strain evidence="3 5">I ESC-2004</strain>
    </source>
</reference>
<dbReference type="HOGENOM" id="CLU_039187_2_0_1"/>
<evidence type="ECO:0000313" key="3">
    <source>
        <dbReference type="EMBL" id="ELT97899.1"/>
    </source>
</evidence>
<dbReference type="PANTHER" id="PTHR21021">
    <property type="entry name" value="GAF/PUTATIVE CYTOSKELETAL PROTEIN"/>
    <property type="match status" value="1"/>
</dbReference>
<name>R7TW14_CAPTE</name>
<evidence type="ECO:0000256" key="2">
    <source>
        <dbReference type="ARBA" id="ARBA00018951"/>
    </source>
</evidence>
<comment type="similarity">
    <text evidence="1">Belongs to the TIP41 family.</text>
</comment>
<reference evidence="5" key="1">
    <citation type="submission" date="2012-12" db="EMBL/GenBank/DDBJ databases">
        <authorList>
            <person name="Hellsten U."/>
            <person name="Grimwood J."/>
            <person name="Chapman J.A."/>
            <person name="Shapiro H."/>
            <person name="Aerts A."/>
            <person name="Otillar R.P."/>
            <person name="Terry A.Y."/>
            <person name="Boore J.L."/>
            <person name="Simakov O."/>
            <person name="Marletaz F."/>
            <person name="Cho S.-J."/>
            <person name="Edsinger-Gonzales E."/>
            <person name="Havlak P."/>
            <person name="Kuo D.-H."/>
            <person name="Larsson T."/>
            <person name="Lv J."/>
            <person name="Arendt D."/>
            <person name="Savage R."/>
            <person name="Osoegawa K."/>
            <person name="de Jong P."/>
            <person name="Lindberg D.R."/>
            <person name="Seaver E.C."/>
            <person name="Weisblat D.A."/>
            <person name="Putnam N.H."/>
            <person name="Grigoriev I.V."/>
            <person name="Rokhsar D.S."/>
        </authorList>
    </citation>
    <scope>NUCLEOTIDE SEQUENCE</scope>
    <source>
        <strain evidence="5">I ESC-2004</strain>
    </source>
</reference>
<dbReference type="EMBL" id="KB308442">
    <property type="protein sequence ID" value="ELT97899.1"/>
    <property type="molecule type" value="Genomic_DNA"/>
</dbReference>
<evidence type="ECO:0000313" key="4">
    <source>
        <dbReference type="EnsemblMetazoa" id="CapteP149664"/>
    </source>
</evidence>
<dbReference type="FunCoup" id="R7TW14">
    <property type="interactions" value="1772"/>
</dbReference>
<dbReference type="GO" id="GO:0031929">
    <property type="term" value="P:TOR signaling"/>
    <property type="evidence" value="ECO:0007669"/>
    <property type="project" value="TreeGrafter"/>
</dbReference>
<reference evidence="4" key="3">
    <citation type="submission" date="2015-06" db="UniProtKB">
        <authorList>
            <consortium name="EnsemblMetazoa"/>
        </authorList>
    </citation>
    <scope>IDENTIFICATION</scope>
</reference>
<accession>R7TW14</accession>
<dbReference type="AlphaFoldDB" id="R7TW14"/>
<dbReference type="EMBL" id="AMQN01010706">
    <property type="status" value="NOT_ANNOTATED_CDS"/>
    <property type="molecule type" value="Genomic_DNA"/>
</dbReference>
<dbReference type="Proteomes" id="UP000014760">
    <property type="component" value="Unassembled WGS sequence"/>
</dbReference>
<proteinExistence type="inferred from homology"/>
<dbReference type="PANTHER" id="PTHR21021:SF16">
    <property type="entry name" value="TIP41-LIKE PROTEIN"/>
    <property type="match status" value="1"/>
</dbReference>
<dbReference type="STRING" id="283909.R7TW14"/>
<dbReference type="EnsemblMetazoa" id="CapteT149664">
    <property type="protein sequence ID" value="CapteP149664"/>
    <property type="gene ID" value="CapteG149664"/>
</dbReference>
<dbReference type="InterPro" id="IPR051330">
    <property type="entry name" value="Phosphatase_reg/MetRdx"/>
</dbReference>